<sequence length="191" mass="22145">MSRLTTEERQQRSLLNLQRLREQSRRDRAINFLYRKSKFFKVTVYVRCFFILFTVLNYLPFLPFKSTPEEVTGYSFSSSRTKYGGSSTTNYNYSTTEGNVYTTPIGGCVSINKGDHIIAYRNVFFKATAISKVDNSCFNYTSNIAMVKIFLTMLSILSILTFFKRGWLEEEEQLNAIMLAGLGLTIWYFFA</sequence>
<name>A0A9X2F1I9_9SPHI</name>
<keyword evidence="1" id="KW-0472">Membrane</keyword>
<reference evidence="2" key="1">
    <citation type="submission" date="2022-06" db="EMBL/GenBank/DDBJ databases">
        <title>Solitalea sp. MAHUQ-68 isolated from rhizospheric soil.</title>
        <authorList>
            <person name="Huq M.A."/>
        </authorList>
    </citation>
    <scope>NUCLEOTIDE SEQUENCE</scope>
    <source>
        <strain evidence="2">MAHUQ-68</strain>
    </source>
</reference>
<feature type="transmembrane region" description="Helical" evidence="1">
    <location>
        <begin position="44"/>
        <end position="61"/>
    </location>
</feature>
<feature type="transmembrane region" description="Helical" evidence="1">
    <location>
        <begin position="174"/>
        <end position="190"/>
    </location>
</feature>
<evidence type="ECO:0000313" key="2">
    <source>
        <dbReference type="EMBL" id="MCO4292967.1"/>
    </source>
</evidence>
<dbReference type="EMBL" id="JAMWYS010000028">
    <property type="protein sequence ID" value="MCO4292967.1"/>
    <property type="molecule type" value="Genomic_DNA"/>
</dbReference>
<evidence type="ECO:0000313" key="3">
    <source>
        <dbReference type="Proteomes" id="UP001155182"/>
    </source>
</evidence>
<dbReference type="Proteomes" id="UP001155182">
    <property type="component" value="Unassembled WGS sequence"/>
</dbReference>
<gene>
    <name evidence="2" type="ORF">NF867_08845</name>
</gene>
<proteinExistence type="predicted"/>
<dbReference type="AlphaFoldDB" id="A0A9X2F1I9"/>
<accession>A0A9X2F1I9</accession>
<keyword evidence="1" id="KW-0812">Transmembrane</keyword>
<keyword evidence="3" id="KW-1185">Reference proteome</keyword>
<comment type="caution">
    <text evidence="2">The sequence shown here is derived from an EMBL/GenBank/DDBJ whole genome shotgun (WGS) entry which is preliminary data.</text>
</comment>
<keyword evidence="1" id="KW-1133">Transmembrane helix</keyword>
<dbReference type="RefSeq" id="WP_252587458.1">
    <property type="nucleotide sequence ID" value="NZ_JAMWYS010000028.1"/>
</dbReference>
<organism evidence="2 3">
    <name type="scientific">Solitalea agri</name>
    <dbReference type="NCBI Taxonomy" id="2953739"/>
    <lineage>
        <taxon>Bacteria</taxon>
        <taxon>Pseudomonadati</taxon>
        <taxon>Bacteroidota</taxon>
        <taxon>Sphingobacteriia</taxon>
        <taxon>Sphingobacteriales</taxon>
        <taxon>Sphingobacteriaceae</taxon>
        <taxon>Solitalea</taxon>
    </lineage>
</organism>
<protein>
    <submittedName>
        <fullName evidence="2">Uncharacterized protein</fullName>
    </submittedName>
</protein>
<feature type="transmembrane region" description="Helical" evidence="1">
    <location>
        <begin position="144"/>
        <end position="162"/>
    </location>
</feature>
<evidence type="ECO:0000256" key="1">
    <source>
        <dbReference type="SAM" id="Phobius"/>
    </source>
</evidence>